<dbReference type="Gene3D" id="3.30.200.20">
    <property type="entry name" value="Phosphorylase Kinase, domain 1"/>
    <property type="match status" value="1"/>
</dbReference>
<comment type="caution">
    <text evidence="2">The sequence shown here is derived from an EMBL/GenBank/DDBJ whole genome shotgun (WGS) entry which is preliminary data.</text>
</comment>
<dbReference type="GO" id="GO:0005524">
    <property type="term" value="F:ATP binding"/>
    <property type="evidence" value="ECO:0007669"/>
    <property type="project" value="InterPro"/>
</dbReference>
<evidence type="ECO:0000259" key="1">
    <source>
        <dbReference type="PROSITE" id="PS50011"/>
    </source>
</evidence>
<sequence>MSMKGELQDGKEIALKRLSSNSGQGVQEFKTEVQLIMKLQHKILVQLLGYCIKRSKRLLVYEFMANNSLETFLSGLS</sequence>
<dbReference type="SUPFAM" id="SSF56112">
    <property type="entry name" value="Protein kinase-like (PK-like)"/>
    <property type="match status" value="1"/>
</dbReference>
<keyword evidence="2" id="KW-0430">Lectin</keyword>
<dbReference type="PANTHER" id="PTHR27006:SF596">
    <property type="entry name" value="PROTEIN KINASE DOMAIN-CONTAINING PROTEIN"/>
    <property type="match status" value="1"/>
</dbReference>
<evidence type="ECO:0000313" key="2">
    <source>
        <dbReference type="EMBL" id="PWA36135.1"/>
    </source>
</evidence>
<dbReference type="PANTHER" id="PTHR27006">
    <property type="entry name" value="PROMASTIGOTE SURFACE ANTIGEN PROTEIN PSA"/>
    <property type="match status" value="1"/>
</dbReference>
<evidence type="ECO:0000313" key="3">
    <source>
        <dbReference type="Proteomes" id="UP000245207"/>
    </source>
</evidence>
<dbReference type="InterPro" id="IPR000719">
    <property type="entry name" value="Prot_kinase_dom"/>
</dbReference>
<dbReference type="Pfam" id="PF07714">
    <property type="entry name" value="PK_Tyr_Ser-Thr"/>
    <property type="match status" value="1"/>
</dbReference>
<keyword evidence="3" id="KW-1185">Reference proteome</keyword>
<dbReference type="PROSITE" id="PS50011">
    <property type="entry name" value="PROTEIN_KINASE_DOM"/>
    <property type="match status" value="1"/>
</dbReference>
<dbReference type="InterPro" id="IPR001245">
    <property type="entry name" value="Ser-Thr/Tyr_kinase_cat_dom"/>
</dbReference>
<name>A0A2U1KH84_ARTAN</name>
<reference evidence="2 3" key="1">
    <citation type="journal article" date="2018" name="Mol. Plant">
        <title>The genome of Artemisia annua provides insight into the evolution of Asteraceae family and artemisinin biosynthesis.</title>
        <authorList>
            <person name="Shen Q."/>
            <person name="Zhang L."/>
            <person name="Liao Z."/>
            <person name="Wang S."/>
            <person name="Yan T."/>
            <person name="Shi P."/>
            <person name="Liu M."/>
            <person name="Fu X."/>
            <person name="Pan Q."/>
            <person name="Wang Y."/>
            <person name="Lv Z."/>
            <person name="Lu X."/>
            <person name="Zhang F."/>
            <person name="Jiang W."/>
            <person name="Ma Y."/>
            <person name="Chen M."/>
            <person name="Hao X."/>
            <person name="Li L."/>
            <person name="Tang Y."/>
            <person name="Lv G."/>
            <person name="Zhou Y."/>
            <person name="Sun X."/>
            <person name="Brodelius P.E."/>
            <person name="Rose J.K.C."/>
            <person name="Tang K."/>
        </authorList>
    </citation>
    <scope>NUCLEOTIDE SEQUENCE [LARGE SCALE GENOMIC DNA]</scope>
    <source>
        <strain evidence="3">cv. Huhao1</strain>
        <tissue evidence="2">Leaf</tissue>
    </source>
</reference>
<feature type="domain" description="Protein kinase" evidence="1">
    <location>
        <begin position="1"/>
        <end position="77"/>
    </location>
</feature>
<dbReference type="InterPro" id="IPR011009">
    <property type="entry name" value="Kinase-like_dom_sf"/>
</dbReference>
<dbReference type="OrthoDB" id="8891264at2759"/>
<dbReference type="EMBL" id="PKPP01018720">
    <property type="protein sequence ID" value="PWA36135.1"/>
    <property type="molecule type" value="Genomic_DNA"/>
</dbReference>
<dbReference type="Proteomes" id="UP000245207">
    <property type="component" value="Unassembled WGS sequence"/>
</dbReference>
<dbReference type="FunFam" id="3.30.200.20:FF:001120">
    <property type="entry name" value="Putative DUF26-domain receptor-like protein kinase family protein"/>
    <property type="match status" value="1"/>
</dbReference>
<dbReference type="GO" id="GO:0030246">
    <property type="term" value="F:carbohydrate binding"/>
    <property type="evidence" value="ECO:0007669"/>
    <property type="project" value="UniProtKB-KW"/>
</dbReference>
<dbReference type="GO" id="GO:0004672">
    <property type="term" value="F:protein kinase activity"/>
    <property type="evidence" value="ECO:0007669"/>
    <property type="project" value="InterPro"/>
</dbReference>
<dbReference type="AlphaFoldDB" id="A0A2U1KH84"/>
<gene>
    <name evidence="2" type="ORF">CTI12_AA603410</name>
</gene>
<proteinExistence type="predicted"/>
<accession>A0A2U1KH84</accession>
<organism evidence="2 3">
    <name type="scientific">Artemisia annua</name>
    <name type="common">Sweet wormwood</name>
    <dbReference type="NCBI Taxonomy" id="35608"/>
    <lineage>
        <taxon>Eukaryota</taxon>
        <taxon>Viridiplantae</taxon>
        <taxon>Streptophyta</taxon>
        <taxon>Embryophyta</taxon>
        <taxon>Tracheophyta</taxon>
        <taxon>Spermatophyta</taxon>
        <taxon>Magnoliopsida</taxon>
        <taxon>eudicotyledons</taxon>
        <taxon>Gunneridae</taxon>
        <taxon>Pentapetalae</taxon>
        <taxon>asterids</taxon>
        <taxon>campanulids</taxon>
        <taxon>Asterales</taxon>
        <taxon>Asteraceae</taxon>
        <taxon>Asteroideae</taxon>
        <taxon>Anthemideae</taxon>
        <taxon>Artemisiinae</taxon>
        <taxon>Artemisia</taxon>
    </lineage>
</organism>
<protein>
    <submittedName>
        <fullName evidence="2">Concanavalin A-like lectin/glucanase, subgroup</fullName>
    </submittedName>
</protein>